<dbReference type="SMART" id="SM00408">
    <property type="entry name" value="IGc2"/>
    <property type="match status" value="3"/>
</dbReference>
<dbReference type="GeneID" id="108738258"/>
<protein>
    <submittedName>
        <fullName evidence="12">Lachesin-like isoform X1</fullName>
    </submittedName>
</protein>
<evidence type="ECO:0000313" key="12">
    <source>
        <dbReference type="RefSeq" id="XP_018327110.1"/>
    </source>
</evidence>
<dbReference type="InterPro" id="IPR013783">
    <property type="entry name" value="Ig-like_fold"/>
</dbReference>
<keyword evidence="11" id="KW-1185">Reference proteome</keyword>
<proteinExistence type="predicted"/>
<dbReference type="InterPro" id="IPR051170">
    <property type="entry name" value="Neural/epithelial_adhesion"/>
</dbReference>
<dbReference type="Pfam" id="PF07679">
    <property type="entry name" value="I-set"/>
    <property type="match status" value="1"/>
</dbReference>
<comment type="subcellular location">
    <subcellularLocation>
        <location evidence="1">Cell membrane</location>
    </subcellularLocation>
</comment>
<keyword evidence="2" id="KW-1003">Cell membrane</keyword>
<organism evidence="11 12">
    <name type="scientific">Agrilus planipennis</name>
    <name type="common">Emerald ash borer</name>
    <name type="synonym">Agrilus marcopoli</name>
    <dbReference type="NCBI Taxonomy" id="224129"/>
    <lineage>
        <taxon>Eukaryota</taxon>
        <taxon>Metazoa</taxon>
        <taxon>Ecdysozoa</taxon>
        <taxon>Arthropoda</taxon>
        <taxon>Hexapoda</taxon>
        <taxon>Insecta</taxon>
        <taxon>Pterygota</taxon>
        <taxon>Neoptera</taxon>
        <taxon>Endopterygota</taxon>
        <taxon>Coleoptera</taxon>
        <taxon>Polyphaga</taxon>
        <taxon>Elateriformia</taxon>
        <taxon>Buprestoidea</taxon>
        <taxon>Buprestidae</taxon>
        <taxon>Agrilinae</taxon>
        <taxon>Agrilus</taxon>
    </lineage>
</organism>
<dbReference type="Proteomes" id="UP000192223">
    <property type="component" value="Unplaced"/>
</dbReference>
<dbReference type="Gene3D" id="2.60.40.10">
    <property type="entry name" value="Immunoglobulins"/>
    <property type="match status" value="3"/>
</dbReference>
<dbReference type="KEGG" id="apln:108738258"/>
<keyword evidence="4" id="KW-0677">Repeat</keyword>
<evidence type="ECO:0000256" key="7">
    <source>
        <dbReference type="ARBA" id="ARBA00023180"/>
    </source>
</evidence>
<dbReference type="FunFam" id="2.60.40.10:FF:000328">
    <property type="entry name" value="CLUMA_CG000981, isoform A"/>
    <property type="match status" value="1"/>
</dbReference>
<dbReference type="InterPro" id="IPR003598">
    <property type="entry name" value="Ig_sub2"/>
</dbReference>
<dbReference type="GO" id="GO:0043005">
    <property type="term" value="C:neuron projection"/>
    <property type="evidence" value="ECO:0007669"/>
    <property type="project" value="TreeGrafter"/>
</dbReference>
<dbReference type="RefSeq" id="XP_018327110.1">
    <property type="nucleotide sequence ID" value="XM_018471608.1"/>
</dbReference>
<feature type="domain" description="Ig-like" evidence="10">
    <location>
        <begin position="220"/>
        <end position="315"/>
    </location>
</feature>
<dbReference type="PROSITE" id="PS50835">
    <property type="entry name" value="IG_LIKE"/>
    <property type="match status" value="3"/>
</dbReference>
<dbReference type="OrthoDB" id="10012075at2759"/>
<evidence type="ECO:0000256" key="6">
    <source>
        <dbReference type="ARBA" id="ARBA00023157"/>
    </source>
</evidence>
<evidence type="ECO:0000256" key="5">
    <source>
        <dbReference type="ARBA" id="ARBA00023136"/>
    </source>
</evidence>
<gene>
    <name evidence="12" type="primary">LOC108738258</name>
</gene>
<dbReference type="InterPro" id="IPR036179">
    <property type="entry name" value="Ig-like_dom_sf"/>
</dbReference>
<feature type="domain" description="Ig-like" evidence="10">
    <location>
        <begin position="320"/>
        <end position="435"/>
    </location>
</feature>
<evidence type="ECO:0000313" key="11">
    <source>
        <dbReference type="Proteomes" id="UP000192223"/>
    </source>
</evidence>
<keyword evidence="3" id="KW-0732">Signal</keyword>
<name>A0A1W4X448_AGRPL</name>
<keyword evidence="7" id="KW-0325">Glycoprotein</keyword>
<dbReference type="Pfam" id="PF13927">
    <property type="entry name" value="Ig_3"/>
    <property type="match status" value="2"/>
</dbReference>
<feature type="domain" description="Ig-like" evidence="10">
    <location>
        <begin position="118"/>
        <end position="203"/>
    </location>
</feature>
<dbReference type="PANTHER" id="PTHR12231:SF255">
    <property type="entry name" value="DPR-INTERACTING PROTEIN ALPHA, ISOFORM A"/>
    <property type="match status" value="1"/>
</dbReference>
<evidence type="ECO:0000256" key="3">
    <source>
        <dbReference type="ARBA" id="ARBA00022729"/>
    </source>
</evidence>
<dbReference type="InParanoid" id="A0A1W4X448"/>
<evidence type="ECO:0000256" key="8">
    <source>
        <dbReference type="ARBA" id="ARBA00023319"/>
    </source>
</evidence>
<evidence type="ECO:0000259" key="10">
    <source>
        <dbReference type="PROSITE" id="PS50835"/>
    </source>
</evidence>
<dbReference type="InterPro" id="IPR007110">
    <property type="entry name" value="Ig-like_dom"/>
</dbReference>
<evidence type="ECO:0000256" key="9">
    <source>
        <dbReference type="SAM" id="MobiDB-lite"/>
    </source>
</evidence>
<dbReference type="SUPFAM" id="SSF48726">
    <property type="entry name" value="Immunoglobulin"/>
    <property type="match status" value="3"/>
</dbReference>
<evidence type="ECO:0000256" key="2">
    <source>
        <dbReference type="ARBA" id="ARBA00022475"/>
    </source>
</evidence>
<keyword evidence="8" id="KW-0393">Immunoglobulin domain</keyword>
<keyword evidence="6" id="KW-1015">Disulfide bond</keyword>
<dbReference type="STRING" id="224129.A0A1W4X448"/>
<feature type="region of interest" description="Disordered" evidence="9">
    <location>
        <begin position="73"/>
        <end position="100"/>
    </location>
</feature>
<evidence type="ECO:0000256" key="1">
    <source>
        <dbReference type="ARBA" id="ARBA00004236"/>
    </source>
</evidence>
<reference evidence="12" key="1">
    <citation type="submission" date="2025-08" db="UniProtKB">
        <authorList>
            <consortium name="RefSeq"/>
        </authorList>
    </citation>
    <scope>IDENTIFICATION</scope>
    <source>
        <tissue evidence="12">Entire body</tissue>
    </source>
</reference>
<sequence>MSRRLFNQKLIPRGLCKQKMKWKCILGAILLLTLLINEVELHGIGKDHSKKMRLEPWGSTFNLENLPRHYHSKKVDQCPTSRPEGRHRRKPRVGNTHHLPPLKDEEHRHLIIKGGFQPVFAEELANLSVARGRDARFKCIVDNLGGYKVGWVKVDTKAIQAIHDHVITHNPRVSVSHSDHATWYLLIKKVEESDRGMYMCQVNTDPMIYQMSFLEILHPPDFDMLETSSSIEVQEGSPLKLQCKAFGRPKPRIIWRRENNTEINIRDADGNKVKVENYYGEVLDLPKMMRSDMGNYMCIATNGVPPTIIKTIRVTVRFHPMVQVPNQLVGAPLGTDITLVCFAEAYPRSINYWLKDGKVWFKSSSEMDLTFMYKIGELVFYNKKYDVELQSLSDYELNMTLKIRNLTERDMGSYNCVSKNPVGEVSSQIRVYEITDDRSSNPLNKAYRGGSNDVATKKPKRPVKLLRPANVGNAIRDENAKMYNPKQPRLQNRAKQSFPYVCYLYLSLIFYLIV</sequence>
<accession>A0A1W4X448</accession>
<dbReference type="SMART" id="SM00409">
    <property type="entry name" value="IG"/>
    <property type="match status" value="3"/>
</dbReference>
<dbReference type="GO" id="GO:0005886">
    <property type="term" value="C:plasma membrane"/>
    <property type="evidence" value="ECO:0007669"/>
    <property type="project" value="UniProtKB-SubCell"/>
</dbReference>
<keyword evidence="5" id="KW-0472">Membrane</keyword>
<dbReference type="InterPro" id="IPR013098">
    <property type="entry name" value="Ig_I-set"/>
</dbReference>
<dbReference type="AlphaFoldDB" id="A0A1W4X448"/>
<dbReference type="InterPro" id="IPR003599">
    <property type="entry name" value="Ig_sub"/>
</dbReference>
<dbReference type="PANTHER" id="PTHR12231">
    <property type="entry name" value="CTX-RELATED TYPE I TRANSMEMBRANE PROTEIN"/>
    <property type="match status" value="1"/>
</dbReference>
<evidence type="ECO:0000256" key="4">
    <source>
        <dbReference type="ARBA" id="ARBA00022737"/>
    </source>
</evidence>